<dbReference type="InterPro" id="IPR027417">
    <property type="entry name" value="P-loop_NTPase"/>
</dbReference>
<accession>A0AAV2GYU8</accession>
<dbReference type="InterPro" id="IPR011545">
    <property type="entry name" value="DEAD/DEAH_box_helicase_dom"/>
</dbReference>
<dbReference type="PROSITE" id="PS51789">
    <property type="entry name" value="RLR_CTR"/>
    <property type="match status" value="1"/>
</dbReference>
<dbReference type="GO" id="GO:0005737">
    <property type="term" value="C:cytoplasm"/>
    <property type="evidence" value="ECO:0007669"/>
    <property type="project" value="UniProtKB-SubCell"/>
</dbReference>
<reference evidence="21 22" key="1">
    <citation type="submission" date="2024-04" db="EMBL/GenBank/DDBJ databases">
        <authorList>
            <consortium name="Genoscope - CEA"/>
            <person name="William W."/>
        </authorList>
    </citation>
    <scope>NUCLEOTIDE SEQUENCE [LARGE SCALE GENOMIC DNA]</scope>
</reference>
<evidence type="ECO:0000259" key="19">
    <source>
        <dbReference type="PROSITE" id="PS51194"/>
    </source>
</evidence>
<dbReference type="Gene3D" id="2.170.150.30">
    <property type="entry name" value="RIG-I-like receptor, C-terminal regulatory domain"/>
    <property type="match status" value="1"/>
</dbReference>
<feature type="region of interest" description="Disordered" evidence="17">
    <location>
        <begin position="763"/>
        <end position="833"/>
    </location>
</feature>
<feature type="domain" description="Helicase C-terminal" evidence="19">
    <location>
        <begin position="440"/>
        <end position="630"/>
    </location>
</feature>
<comment type="similarity">
    <text evidence="2">Belongs to the helicase family. RLR subfamily.</text>
</comment>
<feature type="domain" description="Helicase ATP-binding" evidence="18">
    <location>
        <begin position="80"/>
        <end position="258"/>
    </location>
</feature>
<proteinExistence type="inferred from homology"/>
<evidence type="ECO:0000256" key="2">
    <source>
        <dbReference type="ARBA" id="ARBA00006866"/>
    </source>
</evidence>
<evidence type="ECO:0000256" key="5">
    <source>
        <dbReference type="ARBA" id="ARBA00022588"/>
    </source>
</evidence>
<dbReference type="GO" id="GO:0005524">
    <property type="term" value="F:ATP binding"/>
    <property type="evidence" value="ECO:0007669"/>
    <property type="project" value="UniProtKB-KW"/>
</dbReference>
<evidence type="ECO:0000313" key="21">
    <source>
        <dbReference type="EMBL" id="CAL1526587.1"/>
    </source>
</evidence>
<evidence type="ECO:0000256" key="4">
    <source>
        <dbReference type="ARBA" id="ARBA00022490"/>
    </source>
</evidence>
<dbReference type="GO" id="GO:0016787">
    <property type="term" value="F:hydrolase activity"/>
    <property type="evidence" value="ECO:0007669"/>
    <property type="project" value="UniProtKB-KW"/>
</dbReference>
<evidence type="ECO:0000256" key="17">
    <source>
        <dbReference type="SAM" id="MobiDB-lite"/>
    </source>
</evidence>
<dbReference type="InterPro" id="IPR014001">
    <property type="entry name" value="Helicase_ATP-bd"/>
</dbReference>
<dbReference type="EC" id="3.6.4.13" evidence="3"/>
<evidence type="ECO:0000256" key="15">
    <source>
        <dbReference type="ARBA" id="ARBA00049390"/>
    </source>
</evidence>
<dbReference type="Pfam" id="PF00271">
    <property type="entry name" value="Helicase_C"/>
    <property type="match status" value="1"/>
</dbReference>
<keyword evidence="22" id="KW-1185">Reference proteome</keyword>
<dbReference type="GO" id="GO:0045087">
    <property type="term" value="P:innate immune response"/>
    <property type="evidence" value="ECO:0007669"/>
    <property type="project" value="UniProtKB-KW"/>
</dbReference>
<evidence type="ECO:0000256" key="9">
    <source>
        <dbReference type="ARBA" id="ARBA00022806"/>
    </source>
</evidence>
<feature type="coiled-coil region" evidence="16">
    <location>
        <begin position="612"/>
        <end position="639"/>
    </location>
</feature>
<keyword evidence="4" id="KW-0963">Cytoplasm</keyword>
<feature type="domain" description="RLR CTR" evidence="20">
    <location>
        <begin position="631"/>
        <end position="766"/>
    </location>
</feature>
<evidence type="ECO:0000256" key="13">
    <source>
        <dbReference type="ARBA" id="ARBA00022884"/>
    </source>
</evidence>
<dbReference type="GO" id="GO:0051607">
    <property type="term" value="P:defense response to virus"/>
    <property type="evidence" value="ECO:0007669"/>
    <property type="project" value="UniProtKB-KW"/>
</dbReference>
<evidence type="ECO:0000256" key="12">
    <source>
        <dbReference type="ARBA" id="ARBA00022859"/>
    </source>
</evidence>
<dbReference type="InterPro" id="IPR021673">
    <property type="entry name" value="RLR_CTR"/>
</dbReference>
<evidence type="ECO:0000256" key="7">
    <source>
        <dbReference type="ARBA" id="ARBA00022741"/>
    </source>
</evidence>
<keyword evidence="6" id="KW-0479">Metal-binding</keyword>
<evidence type="ECO:0000259" key="18">
    <source>
        <dbReference type="PROSITE" id="PS51192"/>
    </source>
</evidence>
<dbReference type="PROSITE" id="PS51192">
    <property type="entry name" value="HELICASE_ATP_BIND_1"/>
    <property type="match status" value="1"/>
</dbReference>
<comment type="catalytic activity">
    <reaction evidence="15">
        <text>ATP + H2O = ADP + phosphate + H(+)</text>
        <dbReference type="Rhea" id="RHEA:13065"/>
        <dbReference type="ChEBI" id="CHEBI:15377"/>
        <dbReference type="ChEBI" id="CHEBI:15378"/>
        <dbReference type="ChEBI" id="CHEBI:30616"/>
        <dbReference type="ChEBI" id="CHEBI:43474"/>
        <dbReference type="ChEBI" id="CHEBI:456216"/>
        <dbReference type="EC" id="3.6.4.13"/>
    </reaction>
    <physiologicalReaction direction="left-to-right" evidence="15">
        <dbReference type="Rhea" id="RHEA:13066"/>
    </physiologicalReaction>
</comment>
<dbReference type="InterPro" id="IPR041204">
    <property type="entry name" value="RIG-I-like_C"/>
</dbReference>
<dbReference type="SMART" id="SM00487">
    <property type="entry name" value="DEXDc"/>
    <property type="match status" value="1"/>
</dbReference>
<evidence type="ECO:0000313" key="22">
    <source>
        <dbReference type="Proteomes" id="UP001497497"/>
    </source>
</evidence>
<dbReference type="Pfam" id="PF11648">
    <property type="entry name" value="RIG-I_C-RD"/>
    <property type="match status" value="1"/>
</dbReference>
<keyword evidence="14" id="KW-0051">Antiviral defense</keyword>
<feature type="compositionally biased region" description="Acidic residues" evidence="17">
    <location>
        <begin position="777"/>
        <end position="788"/>
    </location>
</feature>
<evidence type="ECO:0000256" key="3">
    <source>
        <dbReference type="ARBA" id="ARBA00012552"/>
    </source>
</evidence>
<dbReference type="Proteomes" id="UP001497497">
    <property type="component" value="Unassembled WGS sequence"/>
</dbReference>
<dbReference type="InterPro" id="IPR001650">
    <property type="entry name" value="Helicase_C-like"/>
</dbReference>
<dbReference type="PANTHER" id="PTHR14074:SF16">
    <property type="entry name" value="ANTIVIRAL INNATE IMMUNE RESPONSE RECEPTOR RIG-I"/>
    <property type="match status" value="1"/>
</dbReference>
<evidence type="ECO:0000256" key="14">
    <source>
        <dbReference type="ARBA" id="ARBA00023118"/>
    </source>
</evidence>
<dbReference type="SMART" id="SM00490">
    <property type="entry name" value="HELICc"/>
    <property type="match status" value="1"/>
</dbReference>
<dbReference type="PROSITE" id="PS51194">
    <property type="entry name" value="HELICASE_CTER"/>
    <property type="match status" value="1"/>
</dbReference>
<keyword evidence="8" id="KW-0378">Hydrolase</keyword>
<evidence type="ECO:0000256" key="10">
    <source>
        <dbReference type="ARBA" id="ARBA00022833"/>
    </source>
</evidence>
<sequence>MDLDSSLDLDLGLAKLSLSNEDLSSKLWSLTISSSNFEVVTEQEPTYNNVCITSTQGNQDCLRTSTQPTKELREYQKELAENALSGKNTIICAPTGSGKTRVAIHILLEHLQRDKACEKKKVAFLARTVPLAFQQYKVICNDLPEDYKVHWKCRRSKKGLQLHMLVPEYDVIVMTPMILYNAIKRNELTEHLGVFSLIVFDECHHTHKEEPYNLLMNSYHEIKSKPNIKLPQIVGLTASISVDKAVQVEEAKKKILELCGNMDTVDISVVEKHKTELESYLPVLNETTKQLKERFQDKFVIKINEIMKKLEDNLTHHVSQLKNEELKQLVKKIPITKRNLLEYGQWAEKIQKEARTEWLDTATDLSVRIIIIITKHLMAYNVAQESHDLVELKDVMGYLKKYFETFKADEESTTHECTFYSYFQELEKLAITGGLEENRNLTILANTLKEHLKEKSQRGIIFVKTRALAESLASWLNRSEQSLAALNAAPFTSIILKTVCLLLSGMSQTQQDTTLQQFRTGEVRVLVATSVAEEGLDIPECNLVIKYNHVGNEISTVQTRGRSRSAGGVSVLLALNKILTKELMNHKRVELMYKAIEAICQMDEAEKRHFIKKHQETVLKELQNKERREEIERKKLQHVSFTMVCHLCRKVKIESSKIRLINGTCRVALDSTLLQQTVCEPYTKGAQEHNEIEYVGDVRCKGEPQTGKRCKGFLGSMVRRYNNPFFALGVKNFEFIINGSAKPQTYKQWKNVPYFVQDITDEDTQSYMSGDTATSSNDEDMAETVDDISSDRIGRGEHKGMPGASNNGSKTTSYKRDHAIENNGETKKPKFDVDIANCDDAISEIDKLLEQP</sequence>
<organism evidence="21 22">
    <name type="scientific">Lymnaea stagnalis</name>
    <name type="common">Great pond snail</name>
    <name type="synonym">Helix stagnalis</name>
    <dbReference type="NCBI Taxonomy" id="6523"/>
    <lineage>
        <taxon>Eukaryota</taxon>
        <taxon>Metazoa</taxon>
        <taxon>Spiralia</taxon>
        <taxon>Lophotrochozoa</taxon>
        <taxon>Mollusca</taxon>
        <taxon>Gastropoda</taxon>
        <taxon>Heterobranchia</taxon>
        <taxon>Euthyneura</taxon>
        <taxon>Panpulmonata</taxon>
        <taxon>Hygrophila</taxon>
        <taxon>Lymnaeoidea</taxon>
        <taxon>Lymnaeidae</taxon>
        <taxon>Lymnaea</taxon>
    </lineage>
</organism>
<evidence type="ECO:0000259" key="20">
    <source>
        <dbReference type="PROSITE" id="PS51789"/>
    </source>
</evidence>
<keyword evidence="12" id="KW-0391">Immunity</keyword>
<dbReference type="GO" id="GO:0003723">
    <property type="term" value="F:RNA binding"/>
    <property type="evidence" value="ECO:0007669"/>
    <property type="project" value="UniProtKB-KW"/>
</dbReference>
<dbReference type="Gene3D" id="3.40.50.300">
    <property type="entry name" value="P-loop containing nucleotide triphosphate hydrolases"/>
    <property type="match status" value="2"/>
</dbReference>
<name>A0AAV2GYU8_LYMST</name>
<evidence type="ECO:0000256" key="16">
    <source>
        <dbReference type="SAM" id="Coils"/>
    </source>
</evidence>
<evidence type="ECO:0000256" key="11">
    <source>
        <dbReference type="ARBA" id="ARBA00022840"/>
    </source>
</evidence>
<keyword evidence="5" id="KW-0399">Innate immunity</keyword>
<dbReference type="Pfam" id="PF18119">
    <property type="entry name" value="RIG-I_C"/>
    <property type="match status" value="1"/>
</dbReference>
<keyword evidence="9" id="KW-0347">Helicase</keyword>
<gene>
    <name evidence="21" type="ORF">GSLYS_00000764001</name>
</gene>
<comment type="subcellular location">
    <subcellularLocation>
        <location evidence="1">Cytoplasm</location>
    </subcellularLocation>
</comment>
<keyword evidence="10" id="KW-0862">Zinc</keyword>
<protein>
    <recommendedName>
        <fullName evidence="3">RNA helicase</fullName>
        <ecNumber evidence="3">3.6.4.13</ecNumber>
    </recommendedName>
</protein>
<feature type="compositionally biased region" description="Basic and acidic residues" evidence="17">
    <location>
        <begin position="814"/>
        <end position="833"/>
    </location>
</feature>
<dbReference type="SUPFAM" id="SSF52540">
    <property type="entry name" value="P-loop containing nucleoside triphosphate hydrolases"/>
    <property type="match status" value="1"/>
</dbReference>
<comment type="caution">
    <text evidence="21">The sequence shown here is derived from an EMBL/GenBank/DDBJ whole genome shotgun (WGS) entry which is preliminary data.</text>
</comment>
<dbReference type="Gene3D" id="1.20.1320.30">
    <property type="match status" value="1"/>
</dbReference>
<dbReference type="GO" id="GO:0003724">
    <property type="term" value="F:RNA helicase activity"/>
    <property type="evidence" value="ECO:0007669"/>
    <property type="project" value="UniProtKB-EC"/>
</dbReference>
<feature type="compositionally biased region" description="Polar residues" evidence="17">
    <location>
        <begin position="765"/>
        <end position="776"/>
    </location>
</feature>
<feature type="compositionally biased region" description="Basic and acidic residues" evidence="17">
    <location>
        <begin position="789"/>
        <end position="800"/>
    </location>
</feature>
<dbReference type="AlphaFoldDB" id="A0AAV2GYU8"/>
<keyword evidence="7" id="KW-0547">Nucleotide-binding</keyword>
<dbReference type="EMBL" id="CAXITT010000006">
    <property type="protein sequence ID" value="CAL1526587.1"/>
    <property type="molecule type" value="Genomic_DNA"/>
</dbReference>
<keyword evidence="16" id="KW-0175">Coiled coil</keyword>
<evidence type="ECO:0000256" key="1">
    <source>
        <dbReference type="ARBA" id="ARBA00004496"/>
    </source>
</evidence>
<keyword evidence="11" id="KW-0067">ATP-binding</keyword>
<dbReference type="GO" id="GO:0046872">
    <property type="term" value="F:metal ion binding"/>
    <property type="evidence" value="ECO:0007669"/>
    <property type="project" value="UniProtKB-KW"/>
</dbReference>
<evidence type="ECO:0000256" key="6">
    <source>
        <dbReference type="ARBA" id="ARBA00022723"/>
    </source>
</evidence>
<dbReference type="Pfam" id="PF00270">
    <property type="entry name" value="DEAD"/>
    <property type="match status" value="1"/>
</dbReference>
<evidence type="ECO:0000256" key="8">
    <source>
        <dbReference type="ARBA" id="ARBA00022801"/>
    </source>
</evidence>
<dbReference type="InterPro" id="IPR051363">
    <property type="entry name" value="RLR_Helicase"/>
</dbReference>
<dbReference type="PANTHER" id="PTHR14074">
    <property type="entry name" value="HELICASE WITH DEATH DOMAIN-RELATED"/>
    <property type="match status" value="1"/>
</dbReference>
<keyword evidence="13" id="KW-0694">RNA-binding</keyword>
<dbReference type="InterPro" id="IPR038557">
    <property type="entry name" value="RLR_C_sf"/>
</dbReference>